<comment type="caution">
    <text evidence="4">The sequence shown here is derived from an EMBL/GenBank/DDBJ whole genome shotgun (WGS) entry which is preliminary data.</text>
</comment>
<dbReference type="Gene3D" id="2.60.40.10">
    <property type="entry name" value="Immunoglobulins"/>
    <property type="match status" value="5"/>
</dbReference>
<dbReference type="InterPro" id="IPR036179">
    <property type="entry name" value="Ig-like_dom_sf"/>
</dbReference>
<evidence type="ECO:0000256" key="1">
    <source>
        <dbReference type="ARBA" id="ARBA00022729"/>
    </source>
</evidence>
<dbReference type="PANTHER" id="PTHR23268">
    <property type="entry name" value="T-CELL RECEPTOR BETA CHAIN"/>
    <property type="match status" value="1"/>
</dbReference>
<feature type="domain" description="Ig-like" evidence="3">
    <location>
        <begin position="1"/>
        <end position="77"/>
    </location>
</feature>
<dbReference type="Proteomes" id="UP001591681">
    <property type="component" value="Unassembled WGS sequence"/>
</dbReference>
<keyword evidence="1" id="KW-0732">Signal</keyword>
<dbReference type="InterPro" id="IPR013106">
    <property type="entry name" value="Ig_V-set"/>
</dbReference>
<dbReference type="AlphaFoldDB" id="A0ABD1KJE8"/>
<dbReference type="CDD" id="cd00099">
    <property type="entry name" value="IgV"/>
    <property type="match status" value="1"/>
</dbReference>
<gene>
    <name evidence="4" type="ORF">ACEWY4_005774</name>
</gene>
<dbReference type="GO" id="GO:0002376">
    <property type="term" value="P:immune system process"/>
    <property type="evidence" value="ECO:0007669"/>
    <property type="project" value="UniProtKB-KW"/>
</dbReference>
<feature type="domain" description="Ig-like" evidence="3">
    <location>
        <begin position="257"/>
        <end position="372"/>
    </location>
</feature>
<dbReference type="PROSITE" id="PS50835">
    <property type="entry name" value="IG_LIKE"/>
    <property type="match status" value="3"/>
</dbReference>
<sequence>MLWYRQARGSTAMALIGHGYSYGDQNYEADFSGGRFDIKREGAQKGSLVLSNLTSSDSAVYFCAASSTVLQMTAVLSLKTLIRGVLCNVDTYGWSGNCVKFLQSPNILAKYESKEEIFCNHDDNGLLVMLWYRQASGSTAMALIASGYSNSDPSYEADFSGGRFELYKFLQEHGFKLMVHSYQAGYLDPEPDFETGFEFERPTVLELRLKIQSVKLEDTALYFCAARYAHTEADTAVCLIHSFKLQNTMLFVLASLPLLMQIVYGLTINQSPSSVTVYPGHRNLQLNCYMPSMGSYTMMWYRQKSGDGAAIEFLMKEYESPTGHLEVTLAKTGNTFSLDMYNVTMEDSGTYYCAASAELSGSSNPVINQTVQDLLITPGQTMSIPCYIKDMASYTMTWYRQPVWGRSLDYIVDEEGKVYSNKLGSRFTVNYKPEQDLIFLNTSQLGTDDSARYYCATGHLASDTHKGCTRTCTEGSL</sequence>
<evidence type="ECO:0000256" key="2">
    <source>
        <dbReference type="ARBA" id="ARBA00022859"/>
    </source>
</evidence>
<feature type="domain" description="Ig-like" evidence="3">
    <location>
        <begin position="376"/>
        <end position="473"/>
    </location>
</feature>
<name>A0ABD1KJE8_9TELE</name>
<dbReference type="InterPro" id="IPR013783">
    <property type="entry name" value="Ig-like_fold"/>
</dbReference>
<accession>A0ABD1KJE8</accession>
<keyword evidence="5" id="KW-1185">Reference proteome</keyword>
<dbReference type="EMBL" id="JBHFQA010000005">
    <property type="protein sequence ID" value="KAL2099294.1"/>
    <property type="molecule type" value="Genomic_DNA"/>
</dbReference>
<dbReference type="PANTHER" id="PTHR23268:SF102">
    <property type="entry name" value="IMMUNOGLOBULIN V-SET DOMAIN-CONTAINING PROTEIN"/>
    <property type="match status" value="1"/>
</dbReference>
<proteinExistence type="predicted"/>
<organism evidence="4 5">
    <name type="scientific">Coilia grayii</name>
    <name type="common">Gray's grenadier anchovy</name>
    <dbReference type="NCBI Taxonomy" id="363190"/>
    <lineage>
        <taxon>Eukaryota</taxon>
        <taxon>Metazoa</taxon>
        <taxon>Chordata</taxon>
        <taxon>Craniata</taxon>
        <taxon>Vertebrata</taxon>
        <taxon>Euteleostomi</taxon>
        <taxon>Actinopterygii</taxon>
        <taxon>Neopterygii</taxon>
        <taxon>Teleostei</taxon>
        <taxon>Clupei</taxon>
        <taxon>Clupeiformes</taxon>
        <taxon>Clupeoidei</taxon>
        <taxon>Engraulidae</taxon>
        <taxon>Coilinae</taxon>
        <taxon>Coilia</taxon>
    </lineage>
</organism>
<keyword evidence="2" id="KW-0391">Immunity</keyword>
<dbReference type="InterPro" id="IPR003599">
    <property type="entry name" value="Ig_sub"/>
</dbReference>
<dbReference type="InterPro" id="IPR050413">
    <property type="entry name" value="TCR_beta_variable"/>
</dbReference>
<dbReference type="Pfam" id="PF07686">
    <property type="entry name" value="V-set"/>
    <property type="match status" value="3"/>
</dbReference>
<dbReference type="InterPro" id="IPR007110">
    <property type="entry name" value="Ig-like_dom"/>
</dbReference>
<dbReference type="SUPFAM" id="SSF48726">
    <property type="entry name" value="Immunoglobulin"/>
    <property type="match status" value="4"/>
</dbReference>
<evidence type="ECO:0000259" key="3">
    <source>
        <dbReference type="PROSITE" id="PS50835"/>
    </source>
</evidence>
<evidence type="ECO:0000313" key="5">
    <source>
        <dbReference type="Proteomes" id="UP001591681"/>
    </source>
</evidence>
<protein>
    <recommendedName>
        <fullName evidence="3">Ig-like domain-containing protein</fullName>
    </recommendedName>
</protein>
<reference evidence="4 5" key="1">
    <citation type="submission" date="2024-09" db="EMBL/GenBank/DDBJ databases">
        <title>A chromosome-level genome assembly of Gray's grenadier anchovy, Coilia grayii.</title>
        <authorList>
            <person name="Fu Z."/>
        </authorList>
    </citation>
    <scope>NUCLEOTIDE SEQUENCE [LARGE SCALE GENOMIC DNA]</scope>
    <source>
        <strain evidence="4">G4</strain>
        <tissue evidence="4">Muscle</tissue>
    </source>
</reference>
<dbReference type="SMART" id="SM00406">
    <property type="entry name" value="IGv"/>
    <property type="match status" value="4"/>
</dbReference>
<evidence type="ECO:0000313" key="4">
    <source>
        <dbReference type="EMBL" id="KAL2099294.1"/>
    </source>
</evidence>
<dbReference type="SMART" id="SM00409">
    <property type="entry name" value="IG"/>
    <property type="match status" value="4"/>
</dbReference>